<gene>
    <name evidence="2" type="ORF">HRG_03446</name>
</gene>
<proteinExistence type="predicted"/>
<organism evidence="2 3">
    <name type="scientific">Hirsutella rhossiliensis</name>
    <dbReference type="NCBI Taxonomy" id="111463"/>
    <lineage>
        <taxon>Eukaryota</taxon>
        <taxon>Fungi</taxon>
        <taxon>Dikarya</taxon>
        <taxon>Ascomycota</taxon>
        <taxon>Pezizomycotina</taxon>
        <taxon>Sordariomycetes</taxon>
        <taxon>Hypocreomycetidae</taxon>
        <taxon>Hypocreales</taxon>
        <taxon>Ophiocordycipitaceae</taxon>
        <taxon>Hirsutella</taxon>
    </lineage>
</organism>
<name>A0A9P8N208_9HYPO</name>
<comment type="caution">
    <text evidence="2">The sequence shown here is derived from an EMBL/GenBank/DDBJ whole genome shotgun (WGS) entry which is preliminary data.</text>
</comment>
<dbReference type="GeneID" id="68352575"/>
<evidence type="ECO:0000256" key="1">
    <source>
        <dbReference type="SAM" id="MobiDB-lite"/>
    </source>
</evidence>
<dbReference type="OrthoDB" id="4986691at2759"/>
<evidence type="ECO:0000313" key="2">
    <source>
        <dbReference type="EMBL" id="KAH0965430.1"/>
    </source>
</evidence>
<evidence type="ECO:0000313" key="3">
    <source>
        <dbReference type="Proteomes" id="UP000824596"/>
    </source>
</evidence>
<sequence length="117" mass="13590">MAYRPDEDKDDDEPGTAGTWEMDKEDIARRVNEKLDVPDDGPVQKFFIRATKRSKLVPVPRDIDIVPDGNLIEYKLRNPDIGKLEFRFLMVDEAHTAKKLDGAYNHCYRLINWKSLV</sequence>
<dbReference type="RefSeq" id="XP_044722943.1">
    <property type="nucleotide sequence ID" value="XM_044861917.1"/>
</dbReference>
<dbReference type="Proteomes" id="UP000824596">
    <property type="component" value="Unassembled WGS sequence"/>
</dbReference>
<keyword evidence="3" id="KW-1185">Reference proteome</keyword>
<feature type="region of interest" description="Disordered" evidence="1">
    <location>
        <begin position="1"/>
        <end position="23"/>
    </location>
</feature>
<dbReference type="AlphaFoldDB" id="A0A9P8N208"/>
<dbReference type="EMBL" id="JAIZPD010000003">
    <property type="protein sequence ID" value="KAH0965430.1"/>
    <property type="molecule type" value="Genomic_DNA"/>
</dbReference>
<protein>
    <submittedName>
        <fullName evidence="2">Uncharacterized protein</fullName>
    </submittedName>
</protein>
<accession>A0A9P8N208</accession>
<reference evidence="2" key="1">
    <citation type="submission" date="2021-09" db="EMBL/GenBank/DDBJ databases">
        <title>A high-quality genome of the endoparasitic fungus Hirsutella rhossiliensis with a comparison of Hirsutella genomes reveals transposable elements contributing to genome size variation.</title>
        <authorList>
            <person name="Lin R."/>
            <person name="Jiao Y."/>
            <person name="Sun X."/>
            <person name="Ling J."/>
            <person name="Xie B."/>
            <person name="Cheng X."/>
        </authorList>
    </citation>
    <scope>NUCLEOTIDE SEQUENCE</scope>
    <source>
        <strain evidence="2">HR02</strain>
    </source>
</reference>